<evidence type="ECO:0000256" key="7">
    <source>
        <dbReference type="SAM" id="Coils"/>
    </source>
</evidence>
<name>A0AAE8N2Q9_9PEZI</name>
<dbReference type="PRINTS" id="PR00056">
    <property type="entry name" value="HSFDOMAIN"/>
</dbReference>
<feature type="region of interest" description="Disordered" evidence="8">
    <location>
        <begin position="210"/>
        <end position="233"/>
    </location>
</feature>
<dbReference type="InterPro" id="IPR000232">
    <property type="entry name" value="HSF_DNA-bd"/>
</dbReference>
<dbReference type="InterPro" id="IPR036390">
    <property type="entry name" value="WH_DNA-bd_sf"/>
</dbReference>
<dbReference type="Pfam" id="PF00072">
    <property type="entry name" value="Response_reg"/>
    <property type="match status" value="1"/>
</dbReference>
<dbReference type="Pfam" id="PF00447">
    <property type="entry name" value="HSF_DNA-bind"/>
    <property type="match status" value="1"/>
</dbReference>
<dbReference type="SMART" id="SM00415">
    <property type="entry name" value="HSF"/>
    <property type="match status" value="1"/>
</dbReference>
<feature type="compositionally biased region" description="Low complexity" evidence="8">
    <location>
        <begin position="211"/>
        <end position="228"/>
    </location>
</feature>
<feature type="coiled-coil region" evidence="7">
    <location>
        <begin position="157"/>
        <end position="191"/>
    </location>
</feature>
<keyword evidence="4" id="KW-0804">Transcription</keyword>
<dbReference type="FunFam" id="1.10.10.10:FF:000027">
    <property type="entry name" value="Heat shock transcription factor 1"/>
    <property type="match status" value="1"/>
</dbReference>
<keyword evidence="3" id="KW-0238">DNA-binding</keyword>
<keyword evidence="6" id="KW-0597">Phosphoprotein</keyword>
<evidence type="ECO:0000256" key="8">
    <source>
        <dbReference type="SAM" id="MobiDB-lite"/>
    </source>
</evidence>
<dbReference type="GO" id="GO:0003700">
    <property type="term" value="F:DNA-binding transcription factor activity"/>
    <property type="evidence" value="ECO:0007669"/>
    <property type="project" value="InterPro"/>
</dbReference>
<dbReference type="InterPro" id="IPR011006">
    <property type="entry name" value="CheY-like_superfamily"/>
</dbReference>
<evidence type="ECO:0000256" key="3">
    <source>
        <dbReference type="ARBA" id="ARBA00023125"/>
    </source>
</evidence>
<dbReference type="FunFam" id="3.40.50.2300:FF:000212">
    <property type="entry name" value="Stress response regulator/HFS transcription factor"/>
    <property type="match status" value="1"/>
</dbReference>
<feature type="region of interest" description="Disordered" evidence="8">
    <location>
        <begin position="118"/>
        <end position="155"/>
    </location>
</feature>
<dbReference type="SMART" id="SM00448">
    <property type="entry name" value="REC"/>
    <property type="match status" value="1"/>
</dbReference>
<keyword evidence="2" id="KW-0805">Transcription regulation</keyword>
<evidence type="ECO:0000259" key="9">
    <source>
        <dbReference type="PROSITE" id="PS50110"/>
    </source>
</evidence>
<comment type="caution">
    <text evidence="10">The sequence shown here is derived from an EMBL/GenBank/DDBJ whole genome shotgun (WGS) entry which is preliminary data.</text>
</comment>
<dbReference type="GO" id="GO:0005634">
    <property type="term" value="C:nucleus"/>
    <property type="evidence" value="ECO:0007669"/>
    <property type="project" value="UniProtKB-SubCell"/>
</dbReference>
<dbReference type="CDD" id="cd17546">
    <property type="entry name" value="REC_hyHK_CKI1_RcsC-like"/>
    <property type="match status" value="1"/>
</dbReference>
<dbReference type="PANTHER" id="PTHR10015:SF361">
    <property type="entry name" value="TRANSCRIPTION FACTOR SKN7"/>
    <property type="match status" value="1"/>
</dbReference>
<evidence type="ECO:0000256" key="4">
    <source>
        <dbReference type="ARBA" id="ARBA00023163"/>
    </source>
</evidence>
<dbReference type="InterPro" id="IPR001789">
    <property type="entry name" value="Sig_transdc_resp-reg_receiver"/>
</dbReference>
<protein>
    <submittedName>
        <fullName evidence="10">Related to SKN7</fullName>
    </submittedName>
</protein>
<dbReference type="InterPro" id="IPR036388">
    <property type="entry name" value="WH-like_DNA-bd_sf"/>
</dbReference>
<evidence type="ECO:0000256" key="1">
    <source>
        <dbReference type="ARBA" id="ARBA00004123"/>
    </source>
</evidence>
<dbReference type="GO" id="GO:0000160">
    <property type="term" value="P:phosphorelay signal transduction system"/>
    <property type="evidence" value="ECO:0007669"/>
    <property type="project" value="InterPro"/>
</dbReference>
<accession>A0AAE8N2Q9</accession>
<keyword evidence="5" id="KW-0539">Nucleus</keyword>
<dbReference type="SUPFAM" id="SSF46785">
    <property type="entry name" value="Winged helix' DNA-binding domain"/>
    <property type="match status" value="1"/>
</dbReference>
<keyword evidence="7" id="KW-0175">Coiled coil</keyword>
<evidence type="ECO:0000313" key="11">
    <source>
        <dbReference type="Proteomes" id="UP001187682"/>
    </source>
</evidence>
<evidence type="ECO:0000256" key="2">
    <source>
        <dbReference type="ARBA" id="ARBA00023015"/>
    </source>
</evidence>
<evidence type="ECO:0000313" key="10">
    <source>
        <dbReference type="EMBL" id="SPO05210.1"/>
    </source>
</evidence>
<dbReference type="PROSITE" id="PS00434">
    <property type="entry name" value="HSF_DOMAIN"/>
    <property type="match status" value="1"/>
</dbReference>
<feature type="compositionally biased region" description="Polar residues" evidence="8">
    <location>
        <begin position="538"/>
        <end position="548"/>
    </location>
</feature>
<evidence type="ECO:0000256" key="6">
    <source>
        <dbReference type="PROSITE-ProRule" id="PRU00169"/>
    </source>
</evidence>
<dbReference type="EMBL" id="ONZQ02000012">
    <property type="protein sequence ID" value="SPO05210.1"/>
    <property type="molecule type" value="Genomic_DNA"/>
</dbReference>
<dbReference type="AlphaFoldDB" id="A0AAE8N2Q9"/>
<dbReference type="GO" id="GO:0043565">
    <property type="term" value="F:sequence-specific DNA binding"/>
    <property type="evidence" value="ECO:0007669"/>
    <property type="project" value="InterPro"/>
</dbReference>
<dbReference type="Proteomes" id="UP001187682">
    <property type="component" value="Unassembled WGS sequence"/>
</dbReference>
<feature type="region of interest" description="Disordered" evidence="8">
    <location>
        <begin position="525"/>
        <end position="548"/>
    </location>
</feature>
<dbReference type="PROSITE" id="PS50110">
    <property type="entry name" value="RESPONSE_REGULATORY"/>
    <property type="match status" value="1"/>
</dbReference>
<evidence type="ECO:0000256" key="5">
    <source>
        <dbReference type="ARBA" id="ARBA00023242"/>
    </source>
</evidence>
<comment type="subcellular location">
    <subcellularLocation>
        <location evidence="1">Nucleus</location>
    </subcellularLocation>
</comment>
<reference evidence="10" key="1">
    <citation type="submission" date="2018-03" db="EMBL/GenBank/DDBJ databases">
        <authorList>
            <person name="Guldener U."/>
        </authorList>
    </citation>
    <scope>NUCLEOTIDE SEQUENCE</scope>
</reference>
<proteinExistence type="predicted"/>
<dbReference type="SUPFAM" id="SSF52172">
    <property type="entry name" value="CheY-like"/>
    <property type="match status" value="1"/>
</dbReference>
<sequence>MSADKASPAQGGNTSSDFVRKLYRMLEEPEYADIVRWGRDGQSFVVLEGEKFSTQILPKHFKHGNFASFVRQLNKYDFHKIRRPEDNSQGYGPNAWEFKHPGFRIDAKDGLDLIRRKAPSSSKRAQQQQQQQQQKRQHQPPPEQVQGGHNTPSEQQFQSLTDSLNALQKKVEELANTNKQLVGEIVELQKTTGVQRQAQYELLHYLENSPRRGPQAAASSPAGPVASRTQGDELPAELRRARELLVSVGPPPVATSVERSHHPMYPSPAESSEAAAVFVSPDLNAGIAVMDGTVAMPRLNVYSANQPAGMEAFHPDQIQNLSYSVPRNRSLEGAASPGTDKSEDDWRPRKPHIFLVEDDNICAKIGTKFLKSLGCAVTLAKDGLEAVKMFDSKPAPLFDLIFMDIIMPHLDGVRATARIRNWLPQAPIVAMTSNIRQDEVAIYFQYGMTDVLAKPFTREGMQRMLRKYLSHLLANRTPPAPASTGGPYAGVQAGTGLSVGDISALDTSLGGGHMSMKFEGTPIASPSAGQGGVWGSPGTMTSHSPSASPLQMGGGVGVGVNGGAQLVMASPQTGGYHGFMAPSMVGERPEKRQRVVGL</sequence>
<dbReference type="Gene3D" id="3.40.50.2300">
    <property type="match status" value="1"/>
</dbReference>
<gene>
    <name evidence="10" type="ORF">DNG_07897</name>
</gene>
<organism evidence="10 11">
    <name type="scientific">Cephalotrichum gorgonifer</name>
    <dbReference type="NCBI Taxonomy" id="2041049"/>
    <lineage>
        <taxon>Eukaryota</taxon>
        <taxon>Fungi</taxon>
        <taxon>Dikarya</taxon>
        <taxon>Ascomycota</taxon>
        <taxon>Pezizomycotina</taxon>
        <taxon>Sordariomycetes</taxon>
        <taxon>Hypocreomycetidae</taxon>
        <taxon>Microascales</taxon>
        <taxon>Microascaceae</taxon>
        <taxon>Cephalotrichum</taxon>
    </lineage>
</organism>
<feature type="domain" description="Response regulatory" evidence="9">
    <location>
        <begin position="352"/>
        <end position="469"/>
    </location>
</feature>
<dbReference type="PANTHER" id="PTHR10015">
    <property type="entry name" value="HEAT SHOCK TRANSCRIPTION FACTOR"/>
    <property type="match status" value="1"/>
</dbReference>
<keyword evidence="11" id="KW-1185">Reference proteome</keyword>
<feature type="modified residue" description="4-aspartylphosphate" evidence="6">
    <location>
        <position position="404"/>
    </location>
</feature>
<dbReference type="Gene3D" id="1.10.10.10">
    <property type="entry name" value="Winged helix-like DNA-binding domain superfamily/Winged helix DNA-binding domain"/>
    <property type="match status" value="1"/>
</dbReference>